<dbReference type="HOGENOM" id="CLU_2841987_0_0_9"/>
<gene>
    <name evidence="1" type="ORF">CLOBOL_05824</name>
</gene>
<proteinExistence type="predicted"/>
<sequence>MPGIHLFFIGSETVFCHGRNRPHSGQARFNSLASLYHILEKKKQENVMLYKIKYNWYENGIDKGG</sequence>
<evidence type="ECO:0000313" key="1">
    <source>
        <dbReference type="EMBL" id="EDP13943.1"/>
    </source>
</evidence>
<protein>
    <submittedName>
        <fullName evidence="1">Uncharacterized protein</fullName>
    </submittedName>
</protein>
<evidence type="ECO:0000313" key="2">
    <source>
        <dbReference type="Proteomes" id="UP000005396"/>
    </source>
</evidence>
<dbReference type="EMBL" id="ABCC02000044">
    <property type="protein sequence ID" value="EDP13943.1"/>
    <property type="molecule type" value="Genomic_DNA"/>
</dbReference>
<dbReference type="Proteomes" id="UP000005396">
    <property type="component" value="Unassembled WGS sequence"/>
</dbReference>
<accession>A8S111</accession>
<dbReference type="AlphaFoldDB" id="A8S111"/>
<organism evidence="1 2">
    <name type="scientific">Enterocloster bolteae (strain ATCC BAA-613 / DSM 15670 / CCUG 46953 / JCM 12243 / WAL 16351)</name>
    <name type="common">Clostridium bolteae</name>
    <dbReference type="NCBI Taxonomy" id="411902"/>
    <lineage>
        <taxon>Bacteria</taxon>
        <taxon>Bacillati</taxon>
        <taxon>Bacillota</taxon>
        <taxon>Clostridia</taxon>
        <taxon>Lachnospirales</taxon>
        <taxon>Lachnospiraceae</taxon>
        <taxon>Enterocloster</taxon>
    </lineage>
</organism>
<comment type="caution">
    <text evidence="1">The sequence shown here is derived from an EMBL/GenBank/DDBJ whole genome shotgun (WGS) entry which is preliminary data.</text>
</comment>
<dbReference type="PaxDb" id="411902-CLOBOL_05824"/>
<reference evidence="1 2" key="1">
    <citation type="submission" date="2007-08" db="EMBL/GenBank/DDBJ databases">
        <authorList>
            <person name="Fulton L."/>
            <person name="Clifton S."/>
            <person name="Fulton B."/>
            <person name="Xu J."/>
            <person name="Minx P."/>
            <person name="Pepin K.H."/>
            <person name="Johnson M."/>
            <person name="Thiruvilangam P."/>
            <person name="Bhonagiri V."/>
            <person name="Nash W.E."/>
            <person name="Mardis E.R."/>
            <person name="Wilson R.K."/>
        </authorList>
    </citation>
    <scope>NUCLEOTIDE SEQUENCE [LARGE SCALE GENOMIC DNA]</scope>
    <source>
        <strain evidence="2">ATCC BAA-613 / DSM 15670 / CCUG 46953 / JCM 12243 / WAL 16351</strain>
    </source>
</reference>
<reference evidence="1 2" key="2">
    <citation type="submission" date="2007-09" db="EMBL/GenBank/DDBJ databases">
        <title>Draft genome sequence of Clostridium bolteae (ATCC BAA-613).</title>
        <authorList>
            <person name="Sudarsanam P."/>
            <person name="Ley R."/>
            <person name="Guruge J."/>
            <person name="Turnbaugh P.J."/>
            <person name="Mahowald M."/>
            <person name="Liep D."/>
            <person name="Gordon J."/>
        </authorList>
    </citation>
    <scope>NUCLEOTIDE SEQUENCE [LARGE SCALE GENOMIC DNA]</scope>
    <source>
        <strain evidence="2">ATCC BAA-613 / DSM 15670 / CCUG 46953 / JCM 12243 / WAL 16351</strain>
    </source>
</reference>
<name>A8S111_ENTBW</name>